<dbReference type="InterPro" id="IPR036865">
    <property type="entry name" value="CRAL-TRIO_dom_sf"/>
</dbReference>
<dbReference type="RefSeq" id="XP_003646900.1">
    <property type="nucleotide sequence ID" value="XM_003646852.1"/>
</dbReference>
<keyword evidence="1" id="KW-0343">GTPase activation</keyword>
<reference evidence="4 5" key="1">
    <citation type="journal article" date="2011" name="G3 (Bethesda)">
        <title>Genome evolution in the Eremothecium clade of the Saccharomyces complex revealed by comparative genomics.</title>
        <authorList>
            <person name="Wendland J."/>
            <person name="Walther A."/>
        </authorList>
    </citation>
    <scope>NUCLEOTIDE SEQUENCE [LARGE SCALE GENOMIC DNA]</scope>
    <source>
        <strain evidence="5">CBS 270.75 / DBVPG 7215 / KCTC 17166 / NRRL Y-17582</strain>
    </source>
</reference>
<dbReference type="PANTHER" id="PTHR10194">
    <property type="entry name" value="RAS GTPASE-ACTIVATING PROTEINS"/>
    <property type="match status" value="1"/>
</dbReference>
<dbReference type="eggNOG" id="KOG1826">
    <property type="taxonomic scope" value="Eukaryota"/>
</dbReference>
<dbReference type="InterPro" id="IPR008936">
    <property type="entry name" value="Rho_GTPase_activation_prot"/>
</dbReference>
<feature type="domain" description="Ras-GAP" evidence="3">
    <location>
        <begin position="1543"/>
        <end position="1732"/>
    </location>
</feature>
<dbReference type="GeneID" id="11470758"/>
<dbReference type="Proteomes" id="UP000006790">
    <property type="component" value="Chromosome 5"/>
</dbReference>
<dbReference type="OMA" id="CPANDID"/>
<dbReference type="Gene3D" id="3.40.525.10">
    <property type="entry name" value="CRAL-TRIO lipid binding domain"/>
    <property type="match status" value="1"/>
</dbReference>
<protein>
    <recommendedName>
        <fullName evidence="3">Ras-GAP domain-containing protein</fullName>
    </recommendedName>
</protein>
<gene>
    <name evidence="4" type="ordered locus">Ecym_5324</name>
</gene>
<dbReference type="InterPro" id="IPR039360">
    <property type="entry name" value="Ras_GTPase"/>
</dbReference>
<dbReference type="PROSITE" id="PS50018">
    <property type="entry name" value="RAS_GTPASE_ACTIV_2"/>
    <property type="match status" value="1"/>
</dbReference>
<evidence type="ECO:0000256" key="2">
    <source>
        <dbReference type="ARBA" id="ARBA00022553"/>
    </source>
</evidence>
<accession>I6NDE1</accession>
<keyword evidence="5" id="KW-1185">Reference proteome</keyword>
<keyword evidence="2" id="KW-0597">Phosphoprotein</keyword>
<dbReference type="InterPro" id="IPR001936">
    <property type="entry name" value="RasGAP_dom"/>
</dbReference>
<evidence type="ECO:0000256" key="1">
    <source>
        <dbReference type="ARBA" id="ARBA00022468"/>
    </source>
</evidence>
<dbReference type="GO" id="GO:0005096">
    <property type="term" value="F:GTPase activator activity"/>
    <property type="evidence" value="ECO:0007669"/>
    <property type="project" value="UniProtKB-KW"/>
</dbReference>
<dbReference type="HOGENOM" id="CLU_000439_0_0_1"/>
<dbReference type="STRING" id="931890.I6NDE1"/>
<dbReference type="SUPFAM" id="SSF48350">
    <property type="entry name" value="GTPase activation domain, GAP"/>
    <property type="match status" value="1"/>
</dbReference>
<evidence type="ECO:0000259" key="3">
    <source>
        <dbReference type="PROSITE" id="PS50018"/>
    </source>
</evidence>
<dbReference type="InParanoid" id="I6NDE1"/>
<dbReference type="KEGG" id="erc:Ecym_5324"/>
<dbReference type="Gene3D" id="1.10.506.10">
    <property type="entry name" value="GTPase Activation - p120gap, domain 1"/>
    <property type="match status" value="1"/>
</dbReference>
<sequence length="2917" mass="333572">MVKSLIRRIFSQLKQSLPIESNHSTFLEVEQEPFFVNTRLALFNAGITQGLQLLMEPLLEVIDTIITKYGPTSTPVTGVSPTAGANTSATQTYSMELLHSLLVLLRLFNDIAQVTWEVYEQDKTPQVGHYPQLPGFNESLYTKYSIGFATEREHFHTMAPPNLESSNANALIRLCSSLKSNHHTLNILKQMACYLYRSSRVSSRIHHLDHSQYEHAGLDVNPLLTIIDINCETIMKYVAASNPQEFYNYINLRILNPLLVTQMYNDTDVAQYLDSFSFYFVTDKNLATFLDITAKVVNNFKKSVYLEALLTFVSHAMTIWIFSRPREYLDVVDDVRHRPDELYTQKIIKESSYLFEEIYATFNVASILMESPALHGNASTASTPTSGSAHSGVTDTLSPAKPLSANSLAIMNSNNTTIKPFDDAGLHNNKNDATEAFPPYSNISNGPDCSERMTNIAVLRFLSCMIMLHPGAFEEINSTSFKNLPDEPLLNEYDLRDETSQTISTTTSGSASLNSEEAKAKGVQHRRLKSLKKLASFPSLTTSNHRVKFLTTLLRNINGTQIVSDNSLLDTLRTLILISRLSVSLILHDRNTFVTFFSRRLFSVLCDSLQISNEQSAKRNPLIVKCLQAHKVAHMKLQVEYFPVACSLEPDAFNIKLNEYLGQKHEGLQHLKMITEGYRVFFSLPNTRSSKHEVLFRAIGLLRKAAFEMSDVIIKGSPLFDDSISAAIDNLCDYSVVCDSNDGGMPDIDSPTSEFFTLFVPRDAPENLSQTPSIPSFSSASSVHSEKQQPFLNFPPNRFEIEVPNVNRPAGSSSSNLLVKLASMSTSPSETEKSQYSIRSAMDRNIRSPLRLTSRLRRESQDCVTPVSNYTIVTSSESADNSKYDASTLQTAREILVNVYSIYRDMMHYFLYFSIAENLEILQTDRLQEFVKPLYVALFEDSSEVHDAVVSYCDMGISYISQTEEFTAASYMPLVYRLSGYLVTLLSATLFNLSLSDEKRERLYSYVTTYWEFRLDILKRFDQAGELLALKDENMMTFPLIHGATGRALFSSLYSHDPRIHKLLKIGFKLFAKELDYHERITQSDCFSLYSNKEFIDAMCRDSYVAISALAFQRRLRSDILAYVKYPNRILYDSLRLIYNRWYFMSKEKNLSQRELTNFRNFAGFIATSCGVFLTNDTDLLARFPYLADVRNSVVDKIDYFIYKQCQCINNEDLLTRENSKDIISTELHPLAFATLFKHLKKKISDLSSVDVTLRENKLSFVLLEQIILILRVIMERDDEMDVLICVSLDLVELIEEIFKIIEQIPHDSPKYYKSIIQICKMLRSFEHSEESVCISGYMLIKNKWLRLTIQWFEITILKEYDLENLGKPHRSMDLQRRDLDYLYIDTSIESSKALAYLTKELVLEAPQSMSEKELSRSKEVVFGNYFNILLKGLEKSTGIKKFPPTLRHKIGLLNENIITSLTNILNYNVDVGFKYALPIGYSPNRNIKLAFLKVFVNIVSNFDISRQKLREQSNEAIDRLTIRAIEEPHLISKAVRVCPANDIDALASSLVTIYNVKNVGHLLVIELIRDEISRATRYMDVLRRNSCATRALSMFSRLKGGAYLINVLKPVLDEVVSTGEIFDVEKIPPNDLDCNRNVLLFCKYMSKLVDSIVNSVEDFPPEFFAICQAIYTSVKAKFPDSAEIAVGSFIFLRFFCPSLVSPDSEGIIDTFNPKARRSFMILAKVIQNIANGSVSSLKWPALQNEAEFLRLISDRIFCFLREISAPNRKLEIHTTLENKVTVDEFHLIHKYLYYHGLDIRREFINDIKSFEDLVRLKESCKLTDNLLSLLGQPRMEFKSAIPLYIRENVENNPELYDFMSRHSLKNLRVEDTPFVREAVSPDGFPIVIFTWHQCDQVPGGDVDILMYRVFQIYSKLWTTKHYCVADCTGFDLKKFSEARIKKILNLFYKLVPIEAAKNCACFYYLNVTEQYLNIWLPIVKSTSQYLSHMNCPHLFVNSSSSLKSIKKLTLSEFSSEVCADVRVTLHDASLYDEVRMRFTPVTLKIGNKHFQMIHDTPKRIKIPTWDEVIEVNYNEVFEISNIRSTGVSTEVGVPYELFILMEDGRKLTLCSPRYLEILKIFYYSQTRLEDEYREDEPSGMLSISEGHKPKGLTYMIGHILMVVFVGLNSEDEAVEAVAYNLLAATQSTFELDYGHRLTLSPEVYVPADNSAFYTSVLNGLAVSAPELSECIWVYSLNMLENVLSEKQIPILLFALSSWTKNLYEHVYLVDDEEGPEITAQIVRRLIRLTAKHETHSLIYAQFVWSNFILEGDLVELIFEELIHHCVDRDSEGTEWKKVLFILTRIPTTAVCGLVVNKIRNICNSFLPTLTLEASTHSWSELIISVEMAVSLFFDSLLLSQMYLPEVLCIVSLLIDVGPTELRSALHRLLMNVCQSFANDEMLSETNKQNIDTVSNIFSRQKLKFMFGFSQDKGRVLQNFSASSFLTKFTTLEYFINNMLMLIDNASLTDSYFWKTKYVKYVLDVVSNVESFLSSRAMMIMGIVATSGIKDGLCRKLLLHTMKIMGAPWLTEDLLFYAISHVFAYTKMVGGLDPTSNLVPQLFWLATAFVRSPNAMLYQGGLLLMANSAKRLCPSETASRQESRSIVKYLYEQRAFARGIIEDIESVLHIRLTEANFDHVLIYFISKGLLVPLVRSTSTETLITFFKISYNELPYHGNNHYLVYMLFVFLVQRPDHYERLVNKVGLKSQMVYLDDVTKINQCLLDWLKSENENATIALYQCALYFTSRNADEPSKLRFLLLLKYLASNSPSMVFKVYPIIREELGRINAYDRTSNTVGVAFFVIRLMVVQRDYLKLDDIDLDMKNFLEQKGLTGISDIEFETATNDYMSLNKLQAEKLYQRKQQLVKIINRIILSGD</sequence>
<dbReference type="CDD" id="cd05392">
    <property type="entry name" value="RasGAP_Neurofibromin_like"/>
    <property type="match status" value="1"/>
</dbReference>
<evidence type="ECO:0000313" key="5">
    <source>
        <dbReference type="Proteomes" id="UP000006790"/>
    </source>
</evidence>
<dbReference type="FunCoup" id="I6NDE1">
    <property type="interactions" value="179"/>
</dbReference>
<dbReference type="PANTHER" id="PTHR10194:SF142">
    <property type="entry name" value="NEUROFIBROMIN"/>
    <property type="match status" value="1"/>
</dbReference>
<proteinExistence type="predicted"/>
<evidence type="ECO:0000313" key="4">
    <source>
        <dbReference type="EMBL" id="AET40083.1"/>
    </source>
</evidence>
<dbReference type="SMART" id="SM00323">
    <property type="entry name" value="RasGAP"/>
    <property type="match status" value="1"/>
</dbReference>
<name>I6NDE1_ERECY</name>
<dbReference type="EMBL" id="CP002501">
    <property type="protein sequence ID" value="AET40083.1"/>
    <property type="molecule type" value="Genomic_DNA"/>
</dbReference>
<dbReference type="OrthoDB" id="28245at2759"/>
<dbReference type="Pfam" id="PF00616">
    <property type="entry name" value="RasGAP"/>
    <property type="match status" value="1"/>
</dbReference>
<organism evidence="4 5">
    <name type="scientific">Eremothecium cymbalariae (strain CBS 270.75 / DBVPG 7215 / KCTC 17166 / NRRL Y-17582)</name>
    <name type="common">Yeast</name>
    <dbReference type="NCBI Taxonomy" id="931890"/>
    <lineage>
        <taxon>Eukaryota</taxon>
        <taxon>Fungi</taxon>
        <taxon>Dikarya</taxon>
        <taxon>Ascomycota</taxon>
        <taxon>Saccharomycotina</taxon>
        <taxon>Saccharomycetes</taxon>
        <taxon>Saccharomycetales</taxon>
        <taxon>Saccharomycetaceae</taxon>
        <taxon>Eremothecium</taxon>
    </lineage>
</organism>